<evidence type="ECO:0000259" key="4">
    <source>
        <dbReference type="PROSITE" id="PS51098"/>
    </source>
</evidence>
<dbReference type="Proteomes" id="UP000264231">
    <property type="component" value="Chromosome"/>
</dbReference>
<comment type="caution">
    <text evidence="3">Lacks conserved residue(s) required for the propagation of feature annotation.</text>
</comment>
<sequence>MTNMNKETIKTSEHILECFGGIANIKQVDKDLTRIKILVDSNSLVKRENLTEDHNIIGAIKSNEFTEIVMNFEIIDDVYSNIVYMMNKKIQ</sequence>
<evidence type="ECO:0000256" key="3">
    <source>
        <dbReference type="PROSITE-ProRule" id="PRU00421"/>
    </source>
</evidence>
<dbReference type="Gene3D" id="3.30.1360.60">
    <property type="entry name" value="Glucose permease domain IIB"/>
    <property type="match status" value="1"/>
</dbReference>
<reference evidence="5 6" key="1">
    <citation type="submission" date="2016-05" db="EMBL/GenBank/DDBJ databases">
        <title>Chromosome and linear plasmid sequence of a 2015 human isolate of tick-borne relapsing fever spirochete, Borrelia turicatae.</title>
        <authorList>
            <person name="Kingry L.C."/>
            <person name="Dhwani B."/>
            <person name="Replogle A."/>
            <person name="Sexton C."/>
            <person name="Rowe L."/>
            <person name="Stermole B.M."/>
            <person name="Christensen A.M."/>
            <person name="Schriefer M.E."/>
        </authorList>
    </citation>
    <scope>NUCLEOTIDE SEQUENCE [LARGE SCALE GENOMIC DNA]</scope>
    <source>
        <strain evidence="5 6">BTE5EL</strain>
    </source>
</reference>
<protein>
    <submittedName>
        <fullName evidence="5">PTS sugar transporter subunit IIB</fullName>
    </submittedName>
</protein>
<evidence type="ECO:0000256" key="1">
    <source>
        <dbReference type="ARBA" id="ARBA00022679"/>
    </source>
</evidence>
<evidence type="ECO:0000313" key="5">
    <source>
        <dbReference type="EMBL" id="ANF33847.1"/>
    </source>
</evidence>
<feature type="domain" description="PTS EIIB type-1" evidence="4">
    <location>
        <begin position="9"/>
        <end position="91"/>
    </location>
</feature>
<dbReference type="AlphaFoldDB" id="A0A172XBG8"/>
<dbReference type="InterPro" id="IPR036878">
    <property type="entry name" value="Glu_permease_IIB"/>
</dbReference>
<proteinExistence type="predicted"/>
<dbReference type="GO" id="GO:0008982">
    <property type="term" value="F:protein-N(PI)-phosphohistidine-sugar phosphotransferase activity"/>
    <property type="evidence" value="ECO:0007669"/>
    <property type="project" value="InterPro"/>
</dbReference>
<dbReference type="EMBL" id="CP015629">
    <property type="protein sequence ID" value="ANF33847.1"/>
    <property type="molecule type" value="Genomic_DNA"/>
</dbReference>
<keyword evidence="2" id="KW-0598">Phosphotransferase system</keyword>
<keyword evidence="5" id="KW-0762">Sugar transport</keyword>
<dbReference type="RefSeq" id="WP_011772317.1">
    <property type="nucleotide sequence ID" value="NZ_CP015629.1"/>
</dbReference>
<dbReference type="GO" id="GO:0009401">
    <property type="term" value="P:phosphoenolpyruvate-dependent sugar phosphotransferase system"/>
    <property type="evidence" value="ECO:0007669"/>
    <property type="project" value="UniProtKB-KW"/>
</dbReference>
<dbReference type="SUPFAM" id="SSF55604">
    <property type="entry name" value="Glucose permease domain IIB"/>
    <property type="match status" value="1"/>
</dbReference>
<dbReference type="PROSITE" id="PS51098">
    <property type="entry name" value="PTS_EIIB_TYPE_1"/>
    <property type="match status" value="1"/>
</dbReference>
<name>A0A172XBG8_BORTU</name>
<organism evidence="5 6">
    <name type="scientific">Borrelia turicatae</name>
    <dbReference type="NCBI Taxonomy" id="142"/>
    <lineage>
        <taxon>Bacteria</taxon>
        <taxon>Pseudomonadati</taxon>
        <taxon>Spirochaetota</taxon>
        <taxon>Spirochaetia</taxon>
        <taxon>Spirochaetales</taxon>
        <taxon>Borreliaceae</taxon>
        <taxon>Borrelia</taxon>
    </lineage>
</organism>
<keyword evidence="5" id="KW-0813">Transport</keyword>
<evidence type="ECO:0000313" key="6">
    <source>
        <dbReference type="Proteomes" id="UP000264231"/>
    </source>
</evidence>
<evidence type="ECO:0000256" key="2">
    <source>
        <dbReference type="ARBA" id="ARBA00022683"/>
    </source>
</evidence>
<keyword evidence="1" id="KW-0808">Transferase</keyword>
<accession>A0A172XBG8</accession>
<gene>
    <name evidence="5" type="ORF">A7978_01785</name>
</gene>
<dbReference type="InterPro" id="IPR001996">
    <property type="entry name" value="PTS_IIB_1"/>
</dbReference>